<feature type="domain" description="PurM-like N-terminal" evidence="16">
    <location>
        <begin position="52"/>
        <end position="168"/>
    </location>
</feature>
<evidence type="ECO:0000256" key="15">
    <source>
        <dbReference type="HAMAP-Rule" id="MF_00741"/>
    </source>
</evidence>
<comment type="pathway">
    <text evidence="2 15">Purine metabolism; IMP biosynthesis via de novo pathway; 5-amino-1-(5-phospho-D-ribosyl)imidazole from N(2)-formyl-N(1)-(5-phospho-D-ribosyl)glycinamide: step 2/2.</text>
</comment>
<dbReference type="Gene3D" id="3.90.650.10">
    <property type="entry name" value="PurM-like C-terminal domain"/>
    <property type="match status" value="1"/>
</dbReference>
<evidence type="ECO:0000256" key="8">
    <source>
        <dbReference type="ARBA" id="ARBA00022741"/>
    </source>
</evidence>
<keyword evidence="9 15" id="KW-0658">Purine biosynthesis</keyword>
<dbReference type="Pfam" id="PF02769">
    <property type="entry name" value="AIRS_C"/>
    <property type="match status" value="1"/>
</dbReference>
<evidence type="ECO:0000256" key="14">
    <source>
        <dbReference type="ARBA" id="ARBA00049057"/>
    </source>
</evidence>
<evidence type="ECO:0000256" key="4">
    <source>
        <dbReference type="ARBA" id="ARBA00013047"/>
    </source>
</evidence>
<dbReference type="Gene3D" id="3.30.1330.10">
    <property type="entry name" value="PurM-like, N-terminal domain"/>
    <property type="match status" value="1"/>
</dbReference>
<dbReference type="InterPro" id="IPR036921">
    <property type="entry name" value="PurM-like_N_sf"/>
</dbReference>
<dbReference type="GO" id="GO:0046084">
    <property type="term" value="P:adenine biosynthetic process"/>
    <property type="evidence" value="ECO:0007669"/>
    <property type="project" value="TreeGrafter"/>
</dbReference>
<dbReference type="CDD" id="cd02196">
    <property type="entry name" value="PurM"/>
    <property type="match status" value="1"/>
</dbReference>
<dbReference type="AlphaFoldDB" id="A0A9Y1BNI9"/>
<dbReference type="Proteomes" id="UP001201020">
    <property type="component" value="Chromosome"/>
</dbReference>
<evidence type="ECO:0000313" key="18">
    <source>
        <dbReference type="EMBL" id="UJG42135.1"/>
    </source>
</evidence>
<comment type="catalytic activity">
    <reaction evidence="14 15">
        <text>2-formamido-N(1)-(5-O-phospho-beta-D-ribosyl)acetamidine + ATP = 5-amino-1-(5-phospho-beta-D-ribosyl)imidazole + ADP + phosphate + H(+)</text>
        <dbReference type="Rhea" id="RHEA:23032"/>
        <dbReference type="ChEBI" id="CHEBI:15378"/>
        <dbReference type="ChEBI" id="CHEBI:30616"/>
        <dbReference type="ChEBI" id="CHEBI:43474"/>
        <dbReference type="ChEBI" id="CHEBI:137981"/>
        <dbReference type="ChEBI" id="CHEBI:147287"/>
        <dbReference type="ChEBI" id="CHEBI:456216"/>
        <dbReference type="EC" id="6.3.3.1"/>
    </reaction>
</comment>
<reference evidence="18" key="1">
    <citation type="journal article" date="2022" name="Nat. Microbiol.">
        <title>Unique mobile elements and scalable gene flow at the prokaryote-eukaryote boundary revealed by circularized Asgard archaea genomes.</title>
        <authorList>
            <person name="Wu F."/>
            <person name="Speth D.R."/>
            <person name="Philosof A."/>
            <person name="Cremiere A."/>
            <person name="Narayanan A."/>
            <person name="Barco R.A."/>
            <person name="Connon S.A."/>
            <person name="Amend J.P."/>
            <person name="Antoshechkin I.A."/>
            <person name="Orphan V.J."/>
        </authorList>
    </citation>
    <scope>NUCLEOTIDE SEQUENCE</scope>
    <source>
        <strain evidence="18">PM71</strain>
    </source>
</reference>
<evidence type="ECO:0000256" key="5">
    <source>
        <dbReference type="ARBA" id="ARBA00020367"/>
    </source>
</evidence>
<protein>
    <recommendedName>
        <fullName evidence="5 15">Phosphoribosylformylglycinamidine cyclo-ligase</fullName>
        <ecNumber evidence="4 15">6.3.3.1</ecNumber>
    </recommendedName>
    <alternativeName>
        <fullName evidence="12 15">AIR synthase</fullName>
    </alternativeName>
    <alternativeName>
        <fullName evidence="13 15">AIRS</fullName>
    </alternativeName>
    <alternativeName>
        <fullName evidence="11 15">Phosphoribosyl-aminoimidazole synthetase</fullName>
    </alternativeName>
</protein>
<evidence type="ECO:0000259" key="17">
    <source>
        <dbReference type="Pfam" id="PF02769"/>
    </source>
</evidence>
<keyword evidence="6 15" id="KW-0963">Cytoplasm</keyword>
<dbReference type="GO" id="GO:0005524">
    <property type="term" value="F:ATP binding"/>
    <property type="evidence" value="ECO:0007669"/>
    <property type="project" value="UniProtKB-KW"/>
</dbReference>
<organism evidence="18">
    <name type="scientific">Candidatus Heimdallarchaeum aukensis</name>
    <dbReference type="NCBI Taxonomy" id="2876573"/>
    <lineage>
        <taxon>Archaea</taxon>
        <taxon>Promethearchaeati</taxon>
        <taxon>Candidatus Heimdallarchaeota</taxon>
        <taxon>Candidatus Heimdallarchaeia (ex Rinke et al. 2021) (nom. nud.)</taxon>
        <taxon>Candidatus Heimdallarchaeales</taxon>
        <taxon>Candidatus Heimdallarchaeaceae</taxon>
        <taxon>Candidatus Heimdallarchaeum</taxon>
    </lineage>
</organism>
<dbReference type="FunFam" id="3.90.650.10:FF:000011">
    <property type="entry name" value="Phosphoribosylformylglycinamidine cyclo-ligase"/>
    <property type="match status" value="1"/>
</dbReference>
<dbReference type="FunFam" id="3.30.1330.10:FF:000020">
    <property type="entry name" value="Phosphoribosylformylglycinamidine cyclo-ligase"/>
    <property type="match status" value="1"/>
</dbReference>
<dbReference type="EMBL" id="CP084166">
    <property type="protein sequence ID" value="UJG42135.1"/>
    <property type="molecule type" value="Genomic_DNA"/>
</dbReference>
<dbReference type="InterPro" id="IPR004733">
    <property type="entry name" value="PurM_cligase"/>
</dbReference>
<evidence type="ECO:0000256" key="9">
    <source>
        <dbReference type="ARBA" id="ARBA00022755"/>
    </source>
</evidence>
<dbReference type="GO" id="GO:0005829">
    <property type="term" value="C:cytosol"/>
    <property type="evidence" value="ECO:0007669"/>
    <property type="project" value="TreeGrafter"/>
</dbReference>
<accession>A0A9Y1BNI9</accession>
<dbReference type="InterPro" id="IPR036676">
    <property type="entry name" value="PurM-like_C_sf"/>
</dbReference>
<dbReference type="GO" id="GO:0004637">
    <property type="term" value="F:phosphoribosylamine-glycine ligase activity"/>
    <property type="evidence" value="ECO:0007669"/>
    <property type="project" value="TreeGrafter"/>
</dbReference>
<dbReference type="SUPFAM" id="SSF56042">
    <property type="entry name" value="PurM C-terminal domain-like"/>
    <property type="match status" value="1"/>
</dbReference>
<evidence type="ECO:0000256" key="3">
    <source>
        <dbReference type="ARBA" id="ARBA00010280"/>
    </source>
</evidence>
<evidence type="ECO:0000256" key="12">
    <source>
        <dbReference type="ARBA" id="ARBA00032931"/>
    </source>
</evidence>
<dbReference type="NCBIfam" id="TIGR00878">
    <property type="entry name" value="purM"/>
    <property type="match status" value="1"/>
</dbReference>
<evidence type="ECO:0000256" key="7">
    <source>
        <dbReference type="ARBA" id="ARBA00022598"/>
    </source>
</evidence>
<dbReference type="SUPFAM" id="SSF55326">
    <property type="entry name" value="PurM N-terminal domain-like"/>
    <property type="match status" value="1"/>
</dbReference>
<evidence type="ECO:0000259" key="16">
    <source>
        <dbReference type="Pfam" id="PF00586"/>
    </source>
</evidence>
<proteinExistence type="inferred from homology"/>
<dbReference type="HAMAP" id="MF_00741">
    <property type="entry name" value="AIRS"/>
    <property type="match status" value="1"/>
</dbReference>
<dbReference type="PANTHER" id="PTHR10520:SF12">
    <property type="entry name" value="TRIFUNCTIONAL PURINE BIOSYNTHETIC PROTEIN ADENOSINE-3"/>
    <property type="match status" value="1"/>
</dbReference>
<evidence type="ECO:0000256" key="6">
    <source>
        <dbReference type="ARBA" id="ARBA00022490"/>
    </source>
</evidence>
<evidence type="ECO:0000256" key="13">
    <source>
        <dbReference type="ARBA" id="ARBA00033093"/>
    </source>
</evidence>
<evidence type="ECO:0000256" key="1">
    <source>
        <dbReference type="ARBA" id="ARBA00004496"/>
    </source>
</evidence>
<comment type="subcellular location">
    <subcellularLocation>
        <location evidence="1 15">Cytoplasm</location>
    </subcellularLocation>
</comment>
<name>A0A9Y1BNI9_9ARCH</name>
<feature type="domain" description="PurM-like C-terminal" evidence="17">
    <location>
        <begin position="180"/>
        <end position="338"/>
    </location>
</feature>
<comment type="similarity">
    <text evidence="3 15">Belongs to the AIR synthase family.</text>
</comment>
<dbReference type="GO" id="GO:0004641">
    <property type="term" value="F:phosphoribosylformylglycinamidine cyclo-ligase activity"/>
    <property type="evidence" value="ECO:0007669"/>
    <property type="project" value="UniProtKB-UniRule"/>
</dbReference>
<keyword evidence="7 15" id="KW-0436">Ligase</keyword>
<evidence type="ECO:0000256" key="2">
    <source>
        <dbReference type="ARBA" id="ARBA00004686"/>
    </source>
</evidence>
<keyword evidence="8 15" id="KW-0547">Nucleotide-binding</keyword>
<dbReference type="EC" id="6.3.3.1" evidence="4 15"/>
<gene>
    <name evidence="15 18" type="primary">purM</name>
    <name evidence="18" type="ORF">K9W45_06525</name>
</gene>
<sequence>MNKEKKEFSPPSSYAESGLDLDVESEVLKMINDYVQKSFSFGNVIGKEGHYANLIKFGDHGIALSTDGVGTKIIVAEQAGKYDTIGIDCVAMNVNDLLAMGILPKAFVDYLAVAKLSKERIEEIIKGIYKGCEISKIPLLGGELATIPEMLKESENSFDIAGTALGIIHLNKIIDGSKIKVGDSILGISSSGIHSNGFTLARKVLFSKYTLDSVIPGGVKLKDELLKPTRIYTESIEALLDSYEVHGLAHITGGGFRKLFRLSNYGFNLKHFPNPPAIFEEIKRIGKISYNEMFSTFNMGIGFIVIVPKENEEKVLYLLNKYFETHILGEVIEEPNVIIDHYNVFLKR</sequence>
<evidence type="ECO:0000256" key="10">
    <source>
        <dbReference type="ARBA" id="ARBA00022840"/>
    </source>
</evidence>
<dbReference type="InterPro" id="IPR016188">
    <property type="entry name" value="PurM-like_N"/>
</dbReference>
<dbReference type="GO" id="GO:0006189">
    <property type="term" value="P:'de novo' IMP biosynthetic process"/>
    <property type="evidence" value="ECO:0007669"/>
    <property type="project" value="UniProtKB-UniRule"/>
</dbReference>
<dbReference type="Pfam" id="PF00586">
    <property type="entry name" value="AIRS"/>
    <property type="match status" value="1"/>
</dbReference>
<keyword evidence="10 15" id="KW-0067">ATP-binding</keyword>
<dbReference type="PANTHER" id="PTHR10520">
    <property type="entry name" value="TRIFUNCTIONAL PURINE BIOSYNTHETIC PROTEIN ADENOSINE-3-RELATED"/>
    <property type="match status" value="1"/>
</dbReference>
<dbReference type="InterPro" id="IPR010918">
    <property type="entry name" value="PurM-like_C_dom"/>
</dbReference>
<evidence type="ECO:0000256" key="11">
    <source>
        <dbReference type="ARBA" id="ARBA00031908"/>
    </source>
</evidence>